<keyword evidence="2" id="KW-1185">Reference proteome</keyword>
<sequence length="163" mass="18874">MICEHLDIGKGDKVEKLREISSDRLLEVITKKLDNVNLFWQETIDGVIIKQSPRLYQNTEIYGDKLFSKLIRETIRALARMEDSVSSSRKVYSYQFNSPLQTTAALNFGIDYMAEVYFIFNLQEYLNKGKQKVSVKTTQFWVNFVSNGVLCEDWEPLSIKSGI</sequence>
<accession>A0ABR2WVI4</accession>
<dbReference type="Proteomes" id="UP001479436">
    <property type="component" value="Unassembled WGS sequence"/>
</dbReference>
<gene>
    <name evidence="1" type="ORF">K7432_006059</name>
</gene>
<evidence type="ECO:0000313" key="2">
    <source>
        <dbReference type="Proteomes" id="UP001479436"/>
    </source>
</evidence>
<dbReference type="SUPFAM" id="SSF53474">
    <property type="entry name" value="alpha/beta-Hydrolases"/>
    <property type="match status" value="1"/>
</dbReference>
<dbReference type="Gene3D" id="3.40.50.1820">
    <property type="entry name" value="alpha/beta hydrolase"/>
    <property type="match status" value="1"/>
</dbReference>
<dbReference type="InterPro" id="IPR029058">
    <property type="entry name" value="AB_hydrolase_fold"/>
</dbReference>
<name>A0ABR2WVI4_9FUNG</name>
<dbReference type="EMBL" id="JASJQH010000256">
    <property type="protein sequence ID" value="KAK9765540.1"/>
    <property type="molecule type" value="Genomic_DNA"/>
</dbReference>
<comment type="caution">
    <text evidence="1">The sequence shown here is derived from an EMBL/GenBank/DDBJ whole genome shotgun (WGS) entry which is preliminary data.</text>
</comment>
<evidence type="ECO:0000313" key="1">
    <source>
        <dbReference type="EMBL" id="KAK9765540.1"/>
    </source>
</evidence>
<protein>
    <submittedName>
        <fullName evidence="1">Uncharacterized protein</fullName>
    </submittedName>
</protein>
<reference evidence="1 2" key="1">
    <citation type="submission" date="2023-04" db="EMBL/GenBank/DDBJ databases">
        <title>Genome of Basidiobolus ranarum AG-B5.</title>
        <authorList>
            <person name="Stajich J.E."/>
            <person name="Carter-House D."/>
            <person name="Gryganskyi A."/>
        </authorList>
    </citation>
    <scope>NUCLEOTIDE SEQUENCE [LARGE SCALE GENOMIC DNA]</scope>
    <source>
        <strain evidence="1 2">AG-B5</strain>
    </source>
</reference>
<organism evidence="1 2">
    <name type="scientific">Basidiobolus ranarum</name>
    <dbReference type="NCBI Taxonomy" id="34480"/>
    <lineage>
        <taxon>Eukaryota</taxon>
        <taxon>Fungi</taxon>
        <taxon>Fungi incertae sedis</taxon>
        <taxon>Zoopagomycota</taxon>
        <taxon>Entomophthoromycotina</taxon>
        <taxon>Basidiobolomycetes</taxon>
        <taxon>Basidiobolales</taxon>
        <taxon>Basidiobolaceae</taxon>
        <taxon>Basidiobolus</taxon>
    </lineage>
</organism>
<proteinExistence type="predicted"/>